<evidence type="ECO:0000256" key="5">
    <source>
        <dbReference type="ARBA" id="ARBA00023136"/>
    </source>
</evidence>
<feature type="domain" description="Major facilitator superfamily (MFS) profile" evidence="7">
    <location>
        <begin position="11"/>
        <end position="401"/>
    </location>
</feature>
<sequence length="401" mass="42949">MKKVHKAWKVLMVLCGLAAASVGISINTSGVFYSVVADDLALLRGAFAFHMTIFSLVTAVSALLVPRFLRKIPFKVLLTISVVVAVMSTAFMAVSTQLWQFYLLGAIRGFSTGMFSIVTITTVINHWFIDKNGLATSIALTFSGIMGAIFSPVFSAIIAVASWQTAYLIEALLLFCLCLPAILYPFAIQPEASNARAYGAKRLSSPTSANLGDKRVLTLALILIMSFGVMVSFVSSMTQHLPSYAKTLASSATVGASLLSMGMFGNIISKLIMGFLSDKIGAIKSSLLLLLANSLGTILLLVTRSPVLLLLAALLFGACYGLGAVSLPLLTQLMFGKSGYTKTFPLVSFVSNIGAATAFSIIGYSYDFTRSYTPALIFIVALLFLSMLSLIVIHYLMIRPK</sequence>
<dbReference type="InterPro" id="IPR011701">
    <property type="entry name" value="MFS"/>
</dbReference>
<evidence type="ECO:0000256" key="2">
    <source>
        <dbReference type="ARBA" id="ARBA00022448"/>
    </source>
</evidence>
<reference evidence="8 9" key="1">
    <citation type="journal article" date="2018" name="Sci. Rep.">
        <title>Network-guided genomic and metagenomic analysis of the faecal microbiota of the critically endangered kakapo.</title>
        <authorList>
            <person name="Waite D.W."/>
            <person name="Dsouza M."/>
            <person name="Sekiguchi Y."/>
            <person name="Hugenholtz P."/>
            <person name="Taylor M.W."/>
        </authorList>
    </citation>
    <scope>NUCLEOTIDE SEQUENCE [LARGE SCALE GENOMIC DNA]</scope>
    <source>
        <strain evidence="8 9">BI02</strain>
    </source>
</reference>
<feature type="transmembrane region" description="Helical" evidence="6">
    <location>
        <begin position="280"/>
        <end position="302"/>
    </location>
</feature>
<keyword evidence="3 6" id="KW-0812">Transmembrane</keyword>
<feature type="transmembrane region" description="Helical" evidence="6">
    <location>
        <begin position="140"/>
        <end position="161"/>
    </location>
</feature>
<feature type="transmembrane region" description="Helical" evidence="6">
    <location>
        <begin position="248"/>
        <end position="268"/>
    </location>
</feature>
<keyword evidence="2" id="KW-0813">Transport</keyword>
<evidence type="ECO:0000256" key="1">
    <source>
        <dbReference type="ARBA" id="ARBA00004651"/>
    </source>
</evidence>
<feature type="transmembrane region" description="Helical" evidence="6">
    <location>
        <begin position="167"/>
        <end position="187"/>
    </location>
</feature>
<dbReference type="GO" id="GO:0005886">
    <property type="term" value="C:plasma membrane"/>
    <property type="evidence" value="ECO:0007669"/>
    <property type="project" value="UniProtKB-SubCell"/>
</dbReference>
<evidence type="ECO:0000256" key="3">
    <source>
        <dbReference type="ARBA" id="ARBA00022692"/>
    </source>
</evidence>
<dbReference type="GO" id="GO:0022857">
    <property type="term" value="F:transmembrane transporter activity"/>
    <property type="evidence" value="ECO:0007669"/>
    <property type="project" value="InterPro"/>
</dbReference>
<dbReference type="Proteomes" id="UP000253215">
    <property type="component" value="Unassembled WGS sequence"/>
</dbReference>
<evidence type="ECO:0000256" key="4">
    <source>
        <dbReference type="ARBA" id="ARBA00022989"/>
    </source>
</evidence>
<evidence type="ECO:0000256" key="6">
    <source>
        <dbReference type="SAM" id="Phobius"/>
    </source>
</evidence>
<dbReference type="InterPro" id="IPR036259">
    <property type="entry name" value="MFS_trans_sf"/>
</dbReference>
<feature type="transmembrane region" description="Helical" evidence="6">
    <location>
        <begin position="343"/>
        <end position="366"/>
    </location>
</feature>
<keyword evidence="5 6" id="KW-0472">Membrane</keyword>
<dbReference type="InterPro" id="IPR050327">
    <property type="entry name" value="Proton-linked_MCT"/>
</dbReference>
<dbReference type="PROSITE" id="PS50850">
    <property type="entry name" value="MFS"/>
    <property type="match status" value="1"/>
</dbReference>
<dbReference type="AlphaFoldDB" id="A0A368UGH7"/>
<evidence type="ECO:0000313" key="8">
    <source>
        <dbReference type="EMBL" id="RCW17787.1"/>
    </source>
</evidence>
<proteinExistence type="predicted"/>
<dbReference type="EMBL" id="NETH01000004">
    <property type="protein sequence ID" value="RCW17787.1"/>
    <property type="molecule type" value="Genomic_DNA"/>
</dbReference>
<comment type="caution">
    <text evidence="8">The sequence shown here is derived from an EMBL/GenBank/DDBJ whole genome shotgun (WGS) entry which is preliminary data.</text>
</comment>
<feature type="transmembrane region" description="Helical" evidence="6">
    <location>
        <begin position="308"/>
        <end position="331"/>
    </location>
</feature>
<dbReference type="Pfam" id="PF07690">
    <property type="entry name" value="MFS_1"/>
    <property type="match status" value="1"/>
</dbReference>
<feature type="transmembrane region" description="Helical" evidence="6">
    <location>
        <begin position="101"/>
        <end position="128"/>
    </location>
</feature>
<dbReference type="PANTHER" id="PTHR11360:SF290">
    <property type="entry name" value="MONOCARBOXYLATE MFS PERMEASE"/>
    <property type="match status" value="1"/>
</dbReference>
<dbReference type="PANTHER" id="PTHR11360">
    <property type="entry name" value="MONOCARBOXYLATE TRANSPORTER"/>
    <property type="match status" value="1"/>
</dbReference>
<feature type="transmembrane region" description="Helical" evidence="6">
    <location>
        <begin position="372"/>
        <end position="398"/>
    </location>
</feature>
<feature type="transmembrane region" description="Helical" evidence="6">
    <location>
        <begin position="41"/>
        <end position="64"/>
    </location>
</feature>
<feature type="transmembrane region" description="Helical" evidence="6">
    <location>
        <begin position="76"/>
        <end position="95"/>
    </location>
</feature>
<comment type="subcellular location">
    <subcellularLocation>
        <location evidence="1">Cell membrane</location>
        <topology evidence="1">Multi-pass membrane protein</topology>
    </subcellularLocation>
</comment>
<dbReference type="InterPro" id="IPR020846">
    <property type="entry name" value="MFS_dom"/>
</dbReference>
<organism evidence="8 9">
    <name type="scientific">Streptococcus gallolyticus</name>
    <dbReference type="NCBI Taxonomy" id="315405"/>
    <lineage>
        <taxon>Bacteria</taxon>
        <taxon>Bacillati</taxon>
        <taxon>Bacillota</taxon>
        <taxon>Bacilli</taxon>
        <taxon>Lactobacillales</taxon>
        <taxon>Streptococcaceae</taxon>
        <taxon>Streptococcus</taxon>
    </lineage>
</organism>
<protein>
    <submittedName>
        <fullName evidence="8">MFS transporter</fullName>
    </submittedName>
</protein>
<evidence type="ECO:0000259" key="7">
    <source>
        <dbReference type="PROSITE" id="PS50850"/>
    </source>
</evidence>
<accession>A0A368UGH7</accession>
<evidence type="ECO:0000313" key="9">
    <source>
        <dbReference type="Proteomes" id="UP000253215"/>
    </source>
</evidence>
<keyword evidence="4 6" id="KW-1133">Transmembrane helix</keyword>
<feature type="transmembrane region" description="Helical" evidence="6">
    <location>
        <begin position="216"/>
        <end position="236"/>
    </location>
</feature>
<dbReference type="Gene3D" id="1.20.1250.20">
    <property type="entry name" value="MFS general substrate transporter like domains"/>
    <property type="match status" value="2"/>
</dbReference>
<dbReference type="SUPFAM" id="SSF103473">
    <property type="entry name" value="MFS general substrate transporter"/>
    <property type="match status" value="1"/>
</dbReference>
<name>A0A368UGH7_9STRE</name>
<gene>
    <name evidence="8" type="ORF">CAC02_01325</name>
</gene>